<keyword evidence="1" id="KW-1133">Transmembrane helix</keyword>
<gene>
    <name evidence="3" type="ORF">ING2E5B_2223</name>
</gene>
<feature type="domain" description="Phospholipid/glycerol acyltransferase" evidence="2">
    <location>
        <begin position="42"/>
        <end position="172"/>
    </location>
</feature>
<dbReference type="KEGG" id="pbt:ING2E5B_2223"/>
<feature type="transmembrane region" description="Helical" evidence="1">
    <location>
        <begin position="383"/>
        <end position="403"/>
    </location>
</feature>
<dbReference type="AlphaFoldDB" id="A0A098C3E1"/>
<dbReference type="GO" id="GO:0016287">
    <property type="term" value="F:glycerone-phosphate O-acyltransferase activity"/>
    <property type="evidence" value="ECO:0007669"/>
    <property type="project" value="TreeGrafter"/>
</dbReference>
<protein>
    <submittedName>
        <fullName evidence="3">Putative membrane protein</fullName>
    </submittedName>
</protein>
<dbReference type="SUPFAM" id="SSF69593">
    <property type="entry name" value="Glycerol-3-phosphate (1)-acyltransferase"/>
    <property type="match status" value="1"/>
</dbReference>
<keyword evidence="4" id="KW-1185">Reference proteome</keyword>
<organism evidence="3 4">
    <name type="scientific">Fermentimonas caenicola</name>
    <dbReference type="NCBI Taxonomy" id="1562970"/>
    <lineage>
        <taxon>Bacteria</taxon>
        <taxon>Pseudomonadati</taxon>
        <taxon>Bacteroidota</taxon>
        <taxon>Bacteroidia</taxon>
        <taxon>Bacteroidales</taxon>
        <taxon>Dysgonomonadaceae</taxon>
        <taxon>Fermentimonas</taxon>
    </lineage>
</organism>
<dbReference type="PANTHER" id="PTHR31605:SF0">
    <property type="entry name" value="GLYCEROL-3-PHOSPHATE O-ACYLTRANSFERASE 1"/>
    <property type="match status" value="1"/>
</dbReference>
<dbReference type="HOGENOM" id="CLU_047487_2_0_10"/>
<evidence type="ECO:0000313" key="3">
    <source>
        <dbReference type="EMBL" id="CEA16951.1"/>
    </source>
</evidence>
<keyword evidence="1" id="KW-0812">Transmembrane</keyword>
<dbReference type="GO" id="GO:0004366">
    <property type="term" value="F:glycerol-3-phosphate O-acyltransferase activity"/>
    <property type="evidence" value="ECO:0007669"/>
    <property type="project" value="TreeGrafter"/>
</dbReference>
<reference evidence="3 4" key="1">
    <citation type="submission" date="2014-08" db="EMBL/GenBank/DDBJ databases">
        <authorList>
            <person name="Wibberg D."/>
        </authorList>
    </citation>
    <scope>NUCLEOTIDE SEQUENCE [LARGE SCALE GENOMIC DNA]</scope>
    <source>
        <strain evidence="4">ING2-E5B</strain>
    </source>
</reference>
<dbReference type="Proteomes" id="UP000032417">
    <property type="component" value="Chromosome 1"/>
</dbReference>
<dbReference type="SMART" id="SM00563">
    <property type="entry name" value="PlsC"/>
    <property type="match status" value="1"/>
</dbReference>
<proteinExistence type="predicted"/>
<accession>A0A098C3E1</accession>
<feature type="transmembrane region" description="Helical" evidence="1">
    <location>
        <begin position="356"/>
        <end position="377"/>
    </location>
</feature>
<dbReference type="EMBL" id="LN515532">
    <property type="protein sequence ID" value="CEA16951.1"/>
    <property type="molecule type" value="Genomic_DNA"/>
</dbReference>
<name>A0A098C3E1_9BACT</name>
<dbReference type="OrthoDB" id="9806008at2"/>
<sequence>MLYNYDFRYFLAKIPVKSALRLNFRKMVFTGRKENVSRKRPIIFAPNHRNALIDALLIVYAGYHTKQVVFLARADIFKQKFIAWILRGMRIVPVFRIRDGKDNLDKNRDIFKNAARILKKNNPIALFPEARHNPKQSLLPVQKAVPRIVLPTEASVDFELNSQIVPVSIYYRDISGFLSDVYVTFGTPIEVSEYKEMYAENPNLATNQMRQDLDERLRSMVVNIWNDEYYDEYKNAIDWNGDRIANEMFAERKDDFMQASLYIVRKLDDLFENNRPEFDKKIENFREAFKIIKEHQLNTKDNLLNPSTKGKLFSRFAVLTLTSPIMVFGFVNAIFPILIKRKLLSLFKDNQFIASVRYVSGLIFIPVFDLLQSLIVGYATKDWILALIYFIAMPVTFYFALYWHKWWKRAIRDLKAYRFKKQFAQKWERLVELIKI</sequence>
<keyword evidence="1" id="KW-0472">Membrane</keyword>
<dbReference type="InterPro" id="IPR052744">
    <property type="entry name" value="GPAT/DAPAT"/>
</dbReference>
<dbReference type="STRING" id="1562970.ING2E5B_2223"/>
<dbReference type="InterPro" id="IPR002123">
    <property type="entry name" value="Plipid/glycerol_acylTrfase"/>
</dbReference>
<dbReference type="GO" id="GO:0008654">
    <property type="term" value="P:phospholipid biosynthetic process"/>
    <property type="evidence" value="ECO:0007669"/>
    <property type="project" value="TreeGrafter"/>
</dbReference>
<feature type="transmembrane region" description="Helical" evidence="1">
    <location>
        <begin position="312"/>
        <end position="335"/>
    </location>
</feature>
<evidence type="ECO:0000256" key="1">
    <source>
        <dbReference type="SAM" id="Phobius"/>
    </source>
</evidence>
<evidence type="ECO:0000259" key="2">
    <source>
        <dbReference type="SMART" id="SM00563"/>
    </source>
</evidence>
<evidence type="ECO:0000313" key="4">
    <source>
        <dbReference type="Proteomes" id="UP000032417"/>
    </source>
</evidence>
<dbReference type="PANTHER" id="PTHR31605">
    <property type="entry name" value="GLYCEROL-3-PHOSPHATE O-ACYLTRANSFERASE 1"/>
    <property type="match status" value="1"/>
</dbReference>
<dbReference type="Pfam" id="PF01553">
    <property type="entry name" value="Acyltransferase"/>
    <property type="match status" value="1"/>
</dbReference>